<keyword evidence="4" id="KW-0472">Membrane</keyword>
<name>B8MTS2_TALSN</name>
<evidence type="ECO:0000313" key="7">
    <source>
        <dbReference type="Proteomes" id="UP000001745"/>
    </source>
</evidence>
<feature type="compositionally biased region" description="Polar residues" evidence="3">
    <location>
        <begin position="44"/>
        <end position="70"/>
    </location>
</feature>
<feature type="region of interest" description="Disordered" evidence="3">
    <location>
        <begin position="179"/>
        <end position="201"/>
    </location>
</feature>
<feature type="domain" description="CCHC-type" evidence="5">
    <location>
        <begin position="413"/>
        <end position="427"/>
    </location>
</feature>
<keyword evidence="2" id="KW-0175">Coiled coil</keyword>
<evidence type="ECO:0000256" key="4">
    <source>
        <dbReference type="SAM" id="Phobius"/>
    </source>
</evidence>
<organism evidence="6 7">
    <name type="scientific">Talaromyces stipitatus (strain ATCC 10500 / CBS 375.48 / QM 6759 / NRRL 1006)</name>
    <name type="common">Penicillium stipitatum</name>
    <dbReference type="NCBI Taxonomy" id="441959"/>
    <lineage>
        <taxon>Eukaryota</taxon>
        <taxon>Fungi</taxon>
        <taxon>Dikarya</taxon>
        <taxon>Ascomycota</taxon>
        <taxon>Pezizomycotina</taxon>
        <taxon>Eurotiomycetes</taxon>
        <taxon>Eurotiomycetidae</taxon>
        <taxon>Eurotiales</taxon>
        <taxon>Trichocomaceae</taxon>
        <taxon>Talaromyces</taxon>
        <taxon>Talaromyces sect. Talaromyces</taxon>
    </lineage>
</organism>
<dbReference type="PhylomeDB" id="B8MTS2"/>
<dbReference type="InParanoid" id="B8MTS2"/>
<feature type="region of interest" description="Disordered" evidence="3">
    <location>
        <begin position="361"/>
        <end position="392"/>
    </location>
</feature>
<feature type="compositionally biased region" description="Polar residues" evidence="3">
    <location>
        <begin position="179"/>
        <end position="188"/>
    </location>
</feature>
<keyword evidence="1" id="KW-0862">Zinc</keyword>
<dbReference type="OMA" id="ECTMVAN"/>
<dbReference type="GO" id="GO:0008270">
    <property type="term" value="F:zinc ion binding"/>
    <property type="evidence" value="ECO:0007669"/>
    <property type="project" value="UniProtKB-KW"/>
</dbReference>
<keyword evidence="7" id="KW-1185">Reference proteome</keyword>
<dbReference type="SUPFAM" id="SSF57756">
    <property type="entry name" value="Retrovirus zinc finger-like domains"/>
    <property type="match status" value="1"/>
</dbReference>
<dbReference type="PROSITE" id="PS50158">
    <property type="entry name" value="ZF_CCHC"/>
    <property type="match status" value="1"/>
</dbReference>
<dbReference type="HOGENOM" id="CLU_063088_0_0_1"/>
<evidence type="ECO:0000313" key="6">
    <source>
        <dbReference type="EMBL" id="EED12557.1"/>
    </source>
</evidence>
<reference evidence="7" key="1">
    <citation type="journal article" date="2015" name="Genome Announc.">
        <title>Genome sequence of the AIDS-associated pathogen Penicillium marneffei (ATCC18224) and its near taxonomic relative Talaromyces stipitatus (ATCC10500).</title>
        <authorList>
            <person name="Nierman W.C."/>
            <person name="Fedorova-Abrams N.D."/>
            <person name="Andrianopoulos A."/>
        </authorList>
    </citation>
    <scope>NUCLEOTIDE SEQUENCE [LARGE SCALE GENOMIC DNA]</scope>
    <source>
        <strain evidence="7">ATCC 10500 / CBS 375.48 / QM 6759 / NRRL 1006</strain>
    </source>
</reference>
<dbReference type="EMBL" id="EQ962660">
    <property type="protein sequence ID" value="EED12557.1"/>
    <property type="molecule type" value="Genomic_DNA"/>
</dbReference>
<gene>
    <name evidence="6" type="ORF">TSTA_005870</name>
</gene>
<dbReference type="InterPro" id="IPR036875">
    <property type="entry name" value="Znf_CCHC_sf"/>
</dbReference>
<sequence>MNTFTLNQASSFFLFFFFFILITLIDEARSPIAVVYDARARPTTLDSQGDNGAKQETASEQHGPIESSQASERKEQRLTFDPEDLAQLEGLEVEDLAEDLNLQDFVELAGRDPKMLYKFMADRWDNELNSFKESIDRMKKACERKLETKDDALSLLINERDKLRQTLERMTIRYTSLIDSGTAPSSSKGPKIPDGKKLTNSNKSRYESWKIDVQGKLRALAHQYNTPESRILYVKLMCEGDAADHLMARMRDDSPDPYLDATDMFEHLDTIYLDANREINAKAEFRQLAQKSLRFQTFLSKFNLLAMDAKKSRIKWKEELYHRLNPEMKRAMIREANDSTVMYADFVKECTMVANRLEQIAREEKSAPKDSKDAKDNRDTKSKTSDSGKGVGKALRVNLSDKEFEELKEARLCFNCKQPGHLNRNCPLRKKNTTEIKWVEVLEDKTEPAKDEA</sequence>
<feature type="coiled-coil region" evidence="2">
    <location>
        <begin position="121"/>
        <end position="173"/>
    </location>
</feature>
<keyword evidence="4" id="KW-1133">Transmembrane helix</keyword>
<evidence type="ECO:0000256" key="3">
    <source>
        <dbReference type="SAM" id="MobiDB-lite"/>
    </source>
</evidence>
<feature type="compositionally biased region" description="Basic and acidic residues" evidence="3">
    <location>
        <begin position="361"/>
        <end position="386"/>
    </location>
</feature>
<dbReference type="SMART" id="SM00343">
    <property type="entry name" value="ZnF_C2HC"/>
    <property type="match status" value="1"/>
</dbReference>
<evidence type="ECO:0000256" key="2">
    <source>
        <dbReference type="SAM" id="Coils"/>
    </source>
</evidence>
<dbReference type="AlphaFoldDB" id="B8MTS2"/>
<keyword evidence="4" id="KW-0812">Transmembrane</keyword>
<dbReference type="GO" id="GO:0003676">
    <property type="term" value="F:nucleic acid binding"/>
    <property type="evidence" value="ECO:0007669"/>
    <property type="project" value="InterPro"/>
</dbReference>
<keyword evidence="1" id="KW-0479">Metal-binding</keyword>
<proteinExistence type="predicted"/>
<evidence type="ECO:0000259" key="5">
    <source>
        <dbReference type="PROSITE" id="PS50158"/>
    </source>
</evidence>
<dbReference type="OrthoDB" id="4365667at2759"/>
<dbReference type="VEuPathDB" id="FungiDB:TSTA_005870"/>
<dbReference type="Proteomes" id="UP000001745">
    <property type="component" value="Unassembled WGS sequence"/>
</dbReference>
<dbReference type="RefSeq" id="XP_002488211.1">
    <property type="nucleotide sequence ID" value="XM_002488166.1"/>
</dbReference>
<dbReference type="Gene3D" id="4.10.60.10">
    <property type="entry name" value="Zinc finger, CCHC-type"/>
    <property type="match status" value="1"/>
</dbReference>
<feature type="transmembrane region" description="Helical" evidence="4">
    <location>
        <begin position="6"/>
        <end position="25"/>
    </location>
</feature>
<dbReference type="Pfam" id="PF00098">
    <property type="entry name" value="zf-CCHC"/>
    <property type="match status" value="1"/>
</dbReference>
<dbReference type="GeneID" id="8105560"/>
<evidence type="ECO:0000256" key="1">
    <source>
        <dbReference type="PROSITE-ProRule" id="PRU00047"/>
    </source>
</evidence>
<dbReference type="InterPro" id="IPR001878">
    <property type="entry name" value="Znf_CCHC"/>
</dbReference>
<protein>
    <recommendedName>
        <fullName evidence="5">CCHC-type domain-containing protein</fullName>
    </recommendedName>
</protein>
<accession>B8MTS2</accession>
<keyword evidence="1" id="KW-0863">Zinc-finger</keyword>
<feature type="region of interest" description="Disordered" evidence="3">
    <location>
        <begin position="44"/>
        <end position="76"/>
    </location>
</feature>